<keyword evidence="10" id="KW-1185">Reference proteome</keyword>
<dbReference type="InterPro" id="IPR003618">
    <property type="entry name" value="TFIIS_cen_dom"/>
</dbReference>
<dbReference type="PANTHER" id="PTHR46174:SF1">
    <property type="entry name" value="CXXC-TYPE ZINC FINGER PROTEIN 1"/>
    <property type="match status" value="1"/>
</dbReference>
<dbReference type="EMBL" id="JARBJD010000372">
    <property type="protein sequence ID" value="KAK2942960.1"/>
    <property type="molecule type" value="Genomic_DNA"/>
</dbReference>
<dbReference type="PROSITE" id="PS50016">
    <property type="entry name" value="ZF_PHD_2"/>
    <property type="match status" value="1"/>
</dbReference>
<evidence type="ECO:0000256" key="3">
    <source>
        <dbReference type="ARBA" id="ARBA00022771"/>
    </source>
</evidence>
<evidence type="ECO:0000256" key="4">
    <source>
        <dbReference type="ARBA" id="ARBA00022833"/>
    </source>
</evidence>
<dbReference type="InterPro" id="IPR019786">
    <property type="entry name" value="Zinc_finger_PHD-type_CS"/>
</dbReference>
<keyword evidence="4" id="KW-0862">Zinc</keyword>
<evidence type="ECO:0000313" key="10">
    <source>
        <dbReference type="Proteomes" id="UP001281761"/>
    </source>
</evidence>
<dbReference type="InterPro" id="IPR013083">
    <property type="entry name" value="Znf_RING/FYVE/PHD"/>
</dbReference>
<keyword evidence="5" id="KW-0539">Nucleus</keyword>
<evidence type="ECO:0000256" key="5">
    <source>
        <dbReference type="ARBA" id="ARBA00023242"/>
    </source>
</evidence>
<comment type="caution">
    <text evidence="9">The sequence shown here is derived from an EMBL/GenBank/DDBJ whole genome shotgun (WGS) entry which is preliminary data.</text>
</comment>
<evidence type="ECO:0000313" key="9">
    <source>
        <dbReference type="EMBL" id="KAK2942960.1"/>
    </source>
</evidence>
<feature type="domain" description="PHD-type" evidence="8">
    <location>
        <begin position="21"/>
        <end position="72"/>
    </location>
</feature>
<reference evidence="9 10" key="1">
    <citation type="journal article" date="2022" name="bioRxiv">
        <title>Genomics of Preaxostyla Flagellates Illuminates Evolutionary Transitions and the Path Towards Mitochondrial Loss.</title>
        <authorList>
            <person name="Novak L.V.F."/>
            <person name="Treitli S.C."/>
            <person name="Pyrih J."/>
            <person name="Halakuc P."/>
            <person name="Pipaliya S.V."/>
            <person name="Vacek V."/>
            <person name="Brzon O."/>
            <person name="Soukal P."/>
            <person name="Eme L."/>
            <person name="Dacks J.B."/>
            <person name="Karnkowska A."/>
            <person name="Elias M."/>
            <person name="Hampl V."/>
        </authorList>
    </citation>
    <scope>NUCLEOTIDE SEQUENCE [LARGE SCALE GENOMIC DNA]</scope>
    <source>
        <strain evidence="9">NAU3</strain>
        <tissue evidence="9">Gut</tissue>
    </source>
</reference>
<dbReference type="SMART" id="SM00249">
    <property type="entry name" value="PHD"/>
    <property type="match status" value="1"/>
</dbReference>
<accession>A0ABQ9WTY1</accession>
<dbReference type="Gene3D" id="3.30.40.10">
    <property type="entry name" value="Zinc/RING finger domain, C3HC4 (zinc finger)"/>
    <property type="match status" value="1"/>
</dbReference>
<dbReference type="PANTHER" id="PTHR46174">
    <property type="entry name" value="CXXC-TYPE ZINC FINGER PROTEIN 1"/>
    <property type="match status" value="1"/>
</dbReference>
<dbReference type="InterPro" id="IPR037869">
    <property type="entry name" value="Spp1/CFP1"/>
</dbReference>
<evidence type="ECO:0000256" key="2">
    <source>
        <dbReference type="ARBA" id="ARBA00022723"/>
    </source>
</evidence>
<name>A0ABQ9WTY1_9EUKA</name>
<dbReference type="InterPro" id="IPR011011">
    <property type="entry name" value="Znf_FYVE_PHD"/>
</dbReference>
<protein>
    <recommendedName>
        <fullName evidence="8">PHD-type domain-containing protein</fullName>
    </recommendedName>
</protein>
<dbReference type="InterPro" id="IPR036575">
    <property type="entry name" value="TFIIS_cen_dom_sf"/>
</dbReference>
<keyword evidence="3 6" id="KW-0863">Zinc-finger</keyword>
<evidence type="ECO:0000259" key="8">
    <source>
        <dbReference type="PROSITE" id="PS50016"/>
    </source>
</evidence>
<dbReference type="InterPro" id="IPR001965">
    <property type="entry name" value="Znf_PHD"/>
</dbReference>
<proteinExistence type="predicted"/>
<dbReference type="Pfam" id="PF07500">
    <property type="entry name" value="TFIIS_M"/>
    <property type="match status" value="1"/>
</dbReference>
<dbReference type="SUPFAM" id="SSF57903">
    <property type="entry name" value="FYVE/PHD zinc finger"/>
    <property type="match status" value="1"/>
</dbReference>
<dbReference type="Pfam" id="PF00628">
    <property type="entry name" value="PHD"/>
    <property type="match status" value="1"/>
</dbReference>
<keyword evidence="2" id="KW-0479">Metal-binding</keyword>
<gene>
    <name evidence="9" type="ORF">BLNAU_22119</name>
</gene>
<evidence type="ECO:0000256" key="6">
    <source>
        <dbReference type="PROSITE-ProRule" id="PRU00146"/>
    </source>
</evidence>
<evidence type="ECO:0000256" key="7">
    <source>
        <dbReference type="SAM" id="MobiDB-lite"/>
    </source>
</evidence>
<organism evidence="9 10">
    <name type="scientific">Blattamonas nauphoetae</name>
    <dbReference type="NCBI Taxonomy" id="2049346"/>
    <lineage>
        <taxon>Eukaryota</taxon>
        <taxon>Metamonada</taxon>
        <taxon>Preaxostyla</taxon>
        <taxon>Oxymonadida</taxon>
        <taxon>Blattamonas</taxon>
    </lineage>
</organism>
<feature type="region of interest" description="Disordered" evidence="7">
    <location>
        <begin position="71"/>
        <end position="93"/>
    </location>
</feature>
<comment type="subcellular location">
    <subcellularLocation>
        <location evidence="1">Nucleus</location>
    </subcellularLocation>
</comment>
<evidence type="ECO:0000256" key="1">
    <source>
        <dbReference type="ARBA" id="ARBA00004123"/>
    </source>
</evidence>
<dbReference type="SUPFAM" id="SSF46942">
    <property type="entry name" value="Elongation factor TFIIS domain 2"/>
    <property type="match status" value="1"/>
</dbReference>
<dbReference type="PROSITE" id="PS01359">
    <property type="entry name" value="ZF_PHD_1"/>
    <property type="match status" value="1"/>
</dbReference>
<dbReference type="Proteomes" id="UP001281761">
    <property type="component" value="Unassembled WGS sequence"/>
</dbReference>
<dbReference type="InterPro" id="IPR019787">
    <property type="entry name" value="Znf_PHD-finger"/>
</dbReference>
<sequence length="218" mass="24558">MTTTGSRRTSTQRTAKQDSTQLYCICRTPYEPGQFMIQCDSCKEWYHGKCVGITPEKADSLKAYFCDKCNAKTSSDSKRAPSSDTASKPQKDLRKEVVEHVEIILKKACKATLETLRDATTPKDGTTVDPDKVTEIEGQIAKVSAFESNDEKIHNTSVAIEQALIDAYKSENEKAYRNQYRTIRTALTKDDYHKIRLRFLLEEMTPAELASNADILSL</sequence>
<dbReference type="Gene3D" id="1.10.472.30">
    <property type="entry name" value="Transcription elongation factor S-II, central domain"/>
    <property type="match status" value="1"/>
</dbReference>